<dbReference type="AlphaFoldDB" id="A0AAN9HUG1"/>
<reference evidence="2 3" key="1">
    <citation type="submission" date="2024-01" db="EMBL/GenBank/DDBJ databases">
        <title>The genomes of 5 underutilized Papilionoideae crops provide insights into root nodulation and disease resistanc.</title>
        <authorList>
            <person name="Yuan L."/>
        </authorList>
    </citation>
    <scope>NUCLEOTIDE SEQUENCE [LARGE SCALE GENOMIC DNA]</scope>
    <source>
        <strain evidence="2">ZHUSHIDOU_FW_LH</strain>
        <tissue evidence="2">Leaf</tissue>
    </source>
</reference>
<evidence type="ECO:0000256" key="1">
    <source>
        <dbReference type="SAM" id="MobiDB-lite"/>
    </source>
</evidence>
<sequence length="161" mass="18011">MGLWWTRPSRAQRSPHLGPKDPSGSSLYAWPSSKLNGRTDIGHGLTSSSYQEDILDRWSAPGLRRNTFVFYENLHRHRGFGRVVRTTTVETTAGPVASKATTTKLSPSVTATAATPSPSFFFVQFSLPPLFAALLDKRDFEQQRTISECSHRHRTFAAELF</sequence>
<gene>
    <name evidence="2" type="ORF">RIF29_30082</name>
</gene>
<feature type="region of interest" description="Disordered" evidence="1">
    <location>
        <begin position="1"/>
        <end position="25"/>
    </location>
</feature>
<organism evidence="2 3">
    <name type="scientific">Crotalaria pallida</name>
    <name type="common">Smooth rattlebox</name>
    <name type="synonym">Crotalaria striata</name>
    <dbReference type="NCBI Taxonomy" id="3830"/>
    <lineage>
        <taxon>Eukaryota</taxon>
        <taxon>Viridiplantae</taxon>
        <taxon>Streptophyta</taxon>
        <taxon>Embryophyta</taxon>
        <taxon>Tracheophyta</taxon>
        <taxon>Spermatophyta</taxon>
        <taxon>Magnoliopsida</taxon>
        <taxon>eudicotyledons</taxon>
        <taxon>Gunneridae</taxon>
        <taxon>Pentapetalae</taxon>
        <taxon>rosids</taxon>
        <taxon>fabids</taxon>
        <taxon>Fabales</taxon>
        <taxon>Fabaceae</taxon>
        <taxon>Papilionoideae</taxon>
        <taxon>50 kb inversion clade</taxon>
        <taxon>genistoids sensu lato</taxon>
        <taxon>core genistoids</taxon>
        <taxon>Crotalarieae</taxon>
        <taxon>Crotalaria</taxon>
    </lineage>
</organism>
<comment type="caution">
    <text evidence="2">The sequence shown here is derived from an EMBL/GenBank/DDBJ whole genome shotgun (WGS) entry which is preliminary data.</text>
</comment>
<dbReference type="EMBL" id="JAYWIO010000006">
    <property type="protein sequence ID" value="KAK7256628.1"/>
    <property type="molecule type" value="Genomic_DNA"/>
</dbReference>
<protein>
    <submittedName>
        <fullName evidence="2">Uncharacterized protein</fullName>
    </submittedName>
</protein>
<evidence type="ECO:0000313" key="2">
    <source>
        <dbReference type="EMBL" id="KAK7256628.1"/>
    </source>
</evidence>
<evidence type="ECO:0000313" key="3">
    <source>
        <dbReference type="Proteomes" id="UP001372338"/>
    </source>
</evidence>
<dbReference type="Proteomes" id="UP001372338">
    <property type="component" value="Unassembled WGS sequence"/>
</dbReference>
<name>A0AAN9HUG1_CROPI</name>
<accession>A0AAN9HUG1</accession>
<proteinExistence type="predicted"/>
<keyword evidence="3" id="KW-1185">Reference proteome</keyword>